<keyword evidence="5" id="KW-0813">Transport</keyword>
<evidence type="ECO:0000313" key="6">
    <source>
        <dbReference type="Proteomes" id="UP000198327"/>
    </source>
</evidence>
<comment type="similarity">
    <text evidence="2">Belongs to the bacterial solute-binding protein 2 family.</text>
</comment>
<reference evidence="6" key="1">
    <citation type="submission" date="2017-06" db="EMBL/GenBank/DDBJ databases">
        <authorList>
            <person name="Varghese N."/>
            <person name="Submissions S."/>
        </authorList>
    </citation>
    <scope>NUCLEOTIDE SEQUENCE [LARGE SCALE GENOMIC DNA]</scope>
    <source>
        <strain evidence="6">JCM 23211</strain>
    </source>
</reference>
<keyword evidence="5" id="KW-0762">Sugar transport</keyword>
<evidence type="ECO:0000256" key="1">
    <source>
        <dbReference type="ARBA" id="ARBA00004196"/>
    </source>
</evidence>
<protein>
    <submittedName>
        <fullName evidence="5">ABC-type sugar transport system, substrate-binding protein, contains N-terminal xre family HTH domain</fullName>
    </submittedName>
</protein>
<dbReference type="GO" id="GO:0030313">
    <property type="term" value="C:cell envelope"/>
    <property type="evidence" value="ECO:0007669"/>
    <property type="project" value="UniProtKB-SubCell"/>
</dbReference>
<dbReference type="PANTHER" id="PTHR46847:SF1">
    <property type="entry name" value="D-ALLOSE-BINDING PERIPLASMIC PROTEIN-RELATED"/>
    <property type="match status" value="1"/>
</dbReference>
<dbReference type="RefSeq" id="WP_089248228.1">
    <property type="nucleotide sequence ID" value="NZ_FZOW01000009.1"/>
</dbReference>
<evidence type="ECO:0000256" key="3">
    <source>
        <dbReference type="ARBA" id="ARBA00022729"/>
    </source>
</evidence>
<evidence type="ECO:0000259" key="4">
    <source>
        <dbReference type="Pfam" id="PF13407"/>
    </source>
</evidence>
<dbReference type="InterPro" id="IPR025997">
    <property type="entry name" value="SBP_2_dom"/>
</dbReference>
<proteinExistence type="inferred from homology"/>
<dbReference type="InterPro" id="IPR028082">
    <property type="entry name" value="Peripla_BP_I"/>
</dbReference>
<comment type="subcellular location">
    <subcellularLocation>
        <location evidence="1">Cell envelope</location>
    </subcellularLocation>
</comment>
<dbReference type="EMBL" id="FZOW01000009">
    <property type="protein sequence ID" value="SNT12484.1"/>
    <property type="molecule type" value="Genomic_DNA"/>
</dbReference>
<keyword evidence="6" id="KW-1185">Reference proteome</keyword>
<sequence length="350" mass="36397">MKVNYAWRMAMVLGAAVSVVTGCSSGGAAAIKEDGFVGATELRTGTVGVLNVLGSSENQMHWENTATGALEKVGWTPNVTDGKGDPSVWNQALSTFVQQKVDGILIIGGVETAAIATQLKAAQAAEIPVIAVAIGSPDPEQLLDANYAAPDGEFGTIMAEHMNETLPPGAPWVALTISASEGGNAPNLTALPILEAGGHPRVGTVDLNLAGDLPGQASKGATDLLRANPDAALLFSCCDFTATQTIPALAESGHDTVINALRYDNLSTLDMIRQGKPVVTVGTNSDSAVLTGVDQLLAHTALGTEIDPTAFDGKAEFTVIDQSNVPRSGYYYSPDDQIATFVDKWQAEYK</sequence>
<accession>A0A239K5Q4</accession>
<dbReference type="AlphaFoldDB" id="A0A239K5Q4"/>
<keyword evidence="3" id="KW-0732">Signal</keyword>
<dbReference type="PROSITE" id="PS51257">
    <property type="entry name" value="PROKAR_LIPOPROTEIN"/>
    <property type="match status" value="1"/>
</dbReference>
<gene>
    <name evidence="5" type="ORF">SAMN05421642_109223</name>
</gene>
<dbReference type="PANTHER" id="PTHR46847">
    <property type="entry name" value="D-ALLOSE-BINDING PERIPLASMIC PROTEIN-RELATED"/>
    <property type="match status" value="1"/>
</dbReference>
<evidence type="ECO:0000256" key="2">
    <source>
        <dbReference type="ARBA" id="ARBA00007639"/>
    </source>
</evidence>
<dbReference type="GO" id="GO:0030246">
    <property type="term" value="F:carbohydrate binding"/>
    <property type="evidence" value="ECO:0007669"/>
    <property type="project" value="UniProtKB-ARBA"/>
</dbReference>
<dbReference type="Proteomes" id="UP000198327">
    <property type="component" value="Unassembled WGS sequence"/>
</dbReference>
<dbReference type="SUPFAM" id="SSF53822">
    <property type="entry name" value="Periplasmic binding protein-like I"/>
    <property type="match status" value="1"/>
</dbReference>
<dbReference type="Pfam" id="PF13407">
    <property type="entry name" value="Peripla_BP_4"/>
    <property type="match status" value="1"/>
</dbReference>
<evidence type="ECO:0000313" key="5">
    <source>
        <dbReference type="EMBL" id="SNT12484.1"/>
    </source>
</evidence>
<feature type="domain" description="Periplasmic binding protein" evidence="4">
    <location>
        <begin position="59"/>
        <end position="299"/>
    </location>
</feature>
<organism evidence="5 6">
    <name type="scientific">Rhodococcoides kyotonense</name>
    <dbReference type="NCBI Taxonomy" id="398843"/>
    <lineage>
        <taxon>Bacteria</taxon>
        <taxon>Bacillati</taxon>
        <taxon>Actinomycetota</taxon>
        <taxon>Actinomycetes</taxon>
        <taxon>Mycobacteriales</taxon>
        <taxon>Nocardiaceae</taxon>
        <taxon>Rhodococcoides</taxon>
    </lineage>
</organism>
<dbReference type="Gene3D" id="3.40.50.2300">
    <property type="match status" value="2"/>
</dbReference>
<name>A0A239K5Q4_9NOCA</name>
<dbReference type="OrthoDB" id="8287616at2"/>